<dbReference type="Gene3D" id="1.10.287.950">
    <property type="entry name" value="Methyl-accepting chemotaxis protein"/>
    <property type="match status" value="1"/>
</dbReference>
<evidence type="ECO:0000256" key="5">
    <source>
        <dbReference type="ARBA" id="ARBA00022989"/>
    </source>
</evidence>
<evidence type="ECO:0000313" key="13">
    <source>
        <dbReference type="EMBL" id="SFR40329.1"/>
    </source>
</evidence>
<dbReference type="Pfam" id="PF02743">
    <property type="entry name" value="dCache_1"/>
    <property type="match status" value="1"/>
</dbReference>
<dbReference type="CDD" id="cd06225">
    <property type="entry name" value="HAMP"/>
    <property type="match status" value="1"/>
</dbReference>
<protein>
    <submittedName>
        <fullName evidence="13">Methyl-accepting chemotaxis protein</fullName>
    </submittedName>
</protein>
<feature type="coiled-coil region" evidence="9">
    <location>
        <begin position="396"/>
        <end position="429"/>
    </location>
</feature>
<feature type="domain" description="HAMP" evidence="12">
    <location>
        <begin position="425"/>
        <end position="477"/>
    </location>
</feature>
<keyword evidence="2" id="KW-1003">Cell membrane</keyword>
<dbReference type="InterPro" id="IPR051310">
    <property type="entry name" value="MCP_chemotaxis"/>
</dbReference>
<evidence type="ECO:0000256" key="2">
    <source>
        <dbReference type="ARBA" id="ARBA00022475"/>
    </source>
</evidence>
<evidence type="ECO:0000256" key="10">
    <source>
        <dbReference type="SAM" id="Phobius"/>
    </source>
</evidence>
<feature type="domain" description="HAMP" evidence="12">
    <location>
        <begin position="362"/>
        <end position="415"/>
    </location>
</feature>
<dbReference type="GO" id="GO:0007165">
    <property type="term" value="P:signal transduction"/>
    <property type="evidence" value="ECO:0007669"/>
    <property type="project" value="UniProtKB-KW"/>
</dbReference>
<evidence type="ECO:0000256" key="1">
    <source>
        <dbReference type="ARBA" id="ARBA00004651"/>
    </source>
</evidence>
<dbReference type="AlphaFoldDB" id="A0A1I6GDR2"/>
<evidence type="ECO:0000256" key="8">
    <source>
        <dbReference type="PROSITE-ProRule" id="PRU00284"/>
    </source>
</evidence>
<dbReference type="CDD" id="cd11386">
    <property type="entry name" value="MCP_signal"/>
    <property type="match status" value="1"/>
</dbReference>
<keyword evidence="8" id="KW-0807">Transducer</keyword>
<dbReference type="FunFam" id="1.10.287.950:FF:000001">
    <property type="entry name" value="Methyl-accepting chemotaxis sensory transducer"/>
    <property type="match status" value="1"/>
</dbReference>
<evidence type="ECO:0000256" key="3">
    <source>
        <dbReference type="ARBA" id="ARBA00022500"/>
    </source>
</evidence>
<dbReference type="GO" id="GO:0005886">
    <property type="term" value="C:plasma membrane"/>
    <property type="evidence" value="ECO:0007669"/>
    <property type="project" value="UniProtKB-SubCell"/>
</dbReference>
<feature type="transmembrane region" description="Helical" evidence="10">
    <location>
        <begin position="342"/>
        <end position="361"/>
    </location>
</feature>
<comment type="similarity">
    <text evidence="7">Belongs to the methyl-accepting chemotaxis (MCP) protein family.</text>
</comment>
<keyword evidence="9" id="KW-0175">Coiled coil</keyword>
<keyword evidence="3" id="KW-0145">Chemotaxis</keyword>
<dbReference type="Gene3D" id="6.10.340.10">
    <property type="match status" value="1"/>
</dbReference>
<dbReference type="EMBL" id="FOYP01000001">
    <property type="protein sequence ID" value="SFR40329.1"/>
    <property type="molecule type" value="Genomic_DNA"/>
</dbReference>
<organism evidence="13 14">
    <name type="scientific">Yoonia tamlensis</name>
    <dbReference type="NCBI Taxonomy" id="390270"/>
    <lineage>
        <taxon>Bacteria</taxon>
        <taxon>Pseudomonadati</taxon>
        <taxon>Pseudomonadota</taxon>
        <taxon>Alphaproteobacteria</taxon>
        <taxon>Rhodobacterales</taxon>
        <taxon>Paracoccaceae</taxon>
        <taxon>Yoonia</taxon>
    </lineage>
</organism>
<accession>A0A1I6GDR2</accession>
<dbReference type="Proteomes" id="UP000199478">
    <property type="component" value="Unassembled WGS sequence"/>
</dbReference>
<evidence type="ECO:0000259" key="12">
    <source>
        <dbReference type="PROSITE" id="PS50885"/>
    </source>
</evidence>
<comment type="subcellular location">
    <subcellularLocation>
        <location evidence="1">Cell membrane</location>
        <topology evidence="1">Multi-pass membrane protein</topology>
    </subcellularLocation>
</comment>
<dbReference type="SMART" id="SM00304">
    <property type="entry name" value="HAMP"/>
    <property type="match status" value="2"/>
</dbReference>
<evidence type="ECO:0000256" key="7">
    <source>
        <dbReference type="ARBA" id="ARBA00029447"/>
    </source>
</evidence>
<dbReference type="SUPFAM" id="SSF158472">
    <property type="entry name" value="HAMP domain-like"/>
    <property type="match status" value="1"/>
</dbReference>
<keyword evidence="4 10" id="KW-0812">Transmembrane</keyword>
<dbReference type="Pfam" id="PF00672">
    <property type="entry name" value="HAMP"/>
    <property type="match status" value="1"/>
</dbReference>
<dbReference type="GO" id="GO:0006935">
    <property type="term" value="P:chemotaxis"/>
    <property type="evidence" value="ECO:0007669"/>
    <property type="project" value="UniProtKB-KW"/>
</dbReference>
<dbReference type="InterPro" id="IPR033479">
    <property type="entry name" value="dCache_1"/>
</dbReference>
<reference evidence="14" key="1">
    <citation type="submission" date="2016-10" db="EMBL/GenBank/DDBJ databases">
        <authorList>
            <person name="Varghese N."/>
            <person name="Submissions S."/>
        </authorList>
    </citation>
    <scope>NUCLEOTIDE SEQUENCE [LARGE SCALE GENOMIC DNA]</scope>
    <source>
        <strain evidence="14">DSM 26879</strain>
    </source>
</reference>
<keyword evidence="14" id="KW-1185">Reference proteome</keyword>
<dbReference type="STRING" id="390270.SAMN04488005_1481"/>
<dbReference type="PANTHER" id="PTHR43531">
    <property type="entry name" value="PROTEIN ICFG"/>
    <property type="match status" value="1"/>
</dbReference>
<dbReference type="PROSITE" id="PS50111">
    <property type="entry name" value="CHEMOTAXIS_TRANSDUC_2"/>
    <property type="match status" value="1"/>
</dbReference>
<dbReference type="PROSITE" id="PS50885">
    <property type="entry name" value="HAMP"/>
    <property type="match status" value="2"/>
</dbReference>
<name>A0A1I6GDR2_9RHOB</name>
<dbReference type="InterPro" id="IPR004089">
    <property type="entry name" value="MCPsignal_dom"/>
</dbReference>
<proteinExistence type="inferred from homology"/>
<dbReference type="RefSeq" id="WP_165615004.1">
    <property type="nucleotide sequence ID" value="NZ_FOYP01000001.1"/>
</dbReference>
<gene>
    <name evidence="13" type="ORF">SAMN04488005_1481</name>
</gene>
<dbReference type="PANTHER" id="PTHR43531:SF11">
    <property type="entry name" value="METHYL-ACCEPTING CHEMOTAXIS PROTEIN 3"/>
    <property type="match status" value="1"/>
</dbReference>
<evidence type="ECO:0000259" key="11">
    <source>
        <dbReference type="PROSITE" id="PS50111"/>
    </source>
</evidence>
<dbReference type="Pfam" id="PF00015">
    <property type="entry name" value="MCPsignal"/>
    <property type="match status" value="1"/>
</dbReference>
<sequence>MNFLNAIRISKKLPMLVATLCLTASASVALLGYFDLQRSILKTQHDSYVLLAAERISALDTWLEKVSDDVIRLGNDPTVISAISAFSASYNLMIDPPGLQAAYITDNPNPVGEKELLDQAAESLPYHFQHGSFHPFFRQTKEVNGYYDIFLFNLEGDLLYSVVKEPDFATNFESGPFKDSGLADVFRAARDGTAGDVHFADFTGYAPSHGAAASFLATPVVNTQGAVIGVVAAQLPSDRIDAIINNPIGLGATGELFAVGPDGLARSASRLTNDFSALTPLPAIAHLLGNPHTYHTDVIGVSGTPVVAYVSELDVFDSPWHVIAQMDMQEVMGPVAVARNKMLLVSAIVAAGATLLGWLTARSVVTPLNRLGQSMHAVADHKFDDPINDQYRGDEIGELSKSLVALRDKLSAAEAADKAQKEIQQEQTRVVQRLSTALTSLADGDLTQTIETPFNETYDKLRLDYNRTLETLHATISAVVQATRGIKTRSDEMSNSSDELSRRTENQAATLEQTAAALDQLTVSVGAAARGAKEVEIIVADAQSDADTSEIVVHNAVSAMTEIEKSSTEISQIIGVIDDIAFQTNLLALNAGVEAARAGDAGRGFAVVASEVRALAQRSSEAARQIKELISGSSEQVDRGVTLVGQAGEVLTRIANHIGHISSHMTEIAAGAAEQSTGLGEINIGVTQLDKVTQQNAAMVEEATAGSHSLTNEATQLATLVEKFKIDTTRNTPRHMRTPAGGNVTAFATRRNVAPPAAAPVKLAVNAPRPAMPNDPEVGWENF</sequence>
<feature type="domain" description="Methyl-accepting transducer" evidence="11">
    <location>
        <begin position="482"/>
        <end position="711"/>
    </location>
</feature>
<dbReference type="SUPFAM" id="SSF58104">
    <property type="entry name" value="Methyl-accepting chemotaxis protein (MCP) signaling domain"/>
    <property type="match status" value="1"/>
</dbReference>
<evidence type="ECO:0000313" key="14">
    <source>
        <dbReference type="Proteomes" id="UP000199478"/>
    </source>
</evidence>
<evidence type="ECO:0000256" key="4">
    <source>
        <dbReference type="ARBA" id="ARBA00022692"/>
    </source>
</evidence>
<evidence type="ECO:0000256" key="9">
    <source>
        <dbReference type="SAM" id="Coils"/>
    </source>
</evidence>
<keyword evidence="5 10" id="KW-1133">Transmembrane helix</keyword>
<keyword evidence="6 10" id="KW-0472">Membrane</keyword>
<dbReference type="InterPro" id="IPR003660">
    <property type="entry name" value="HAMP_dom"/>
</dbReference>
<evidence type="ECO:0000256" key="6">
    <source>
        <dbReference type="ARBA" id="ARBA00023136"/>
    </source>
</evidence>
<dbReference type="SMART" id="SM00283">
    <property type="entry name" value="MA"/>
    <property type="match status" value="1"/>
</dbReference>